<name>A0A2H1FZS6_ZYMTR</name>
<evidence type="ECO:0000313" key="3">
    <source>
        <dbReference type="Proteomes" id="UP000245764"/>
    </source>
</evidence>
<accession>A0A2H1FZS6</accession>
<protein>
    <submittedName>
        <fullName evidence="2">Uncharacterized protein</fullName>
    </submittedName>
</protein>
<reference evidence="3" key="1">
    <citation type="submission" date="2017-05" db="EMBL/GenBank/DDBJ databases">
        <authorList>
            <person name="Song R."/>
            <person name="Chenine A.L."/>
            <person name="Ruprecht R.M."/>
        </authorList>
    </citation>
    <scope>NUCLEOTIDE SEQUENCE [LARGE SCALE GENOMIC DNA]</scope>
</reference>
<organism evidence="2 3">
    <name type="scientific">Zymoseptoria tritici ST99CH_1E4</name>
    <dbReference type="NCBI Taxonomy" id="1276532"/>
    <lineage>
        <taxon>Eukaryota</taxon>
        <taxon>Fungi</taxon>
        <taxon>Dikarya</taxon>
        <taxon>Ascomycota</taxon>
        <taxon>Pezizomycotina</taxon>
        <taxon>Dothideomycetes</taxon>
        <taxon>Dothideomycetidae</taxon>
        <taxon>Mycosphaerellales</taxon>
        <taxon>Mycosphaerellaceae</taxon>
        <taxon>Zymoseptoria</taxon>
    </lineage>
</organism>
<evidence type="ECO:0000313" key="2">
    <source>
        <dbReference type="EMBL" id="SMR46792.1"/>
    </source>
</evidence>
<sequence>MFGRSWRYDRNPRQERVAACLDLDNFHLANPNRDPSKPLSSTEPSAYTKYPPEPIQMAPTSALETLCETTSKDSQTSRLQKEILRDAATMIKGPISAFDGKKIIRLILLGATLCLQVEHGRKLAMTTDASEQVLARREAAVAARERKQNEREWKALREEQAAGNHLLLRWMNEADEASDRYDTPPSSSN</sequence>
<feature type="region of interest" description="Disordered" evidence="1">
    <location>
        <begin position="29"/>
        <end position="55"/>
    </location>
</feature>
<proteinExistence type="predicted"/>
<dbReference type="AlphaFoldDB" id="A0A2H1FZS6"/>
<gene>
    <name evidence="2" type="ORF">ZT1E4_G3410</name>
</gene>
<dbReference type="Proteomes" id="UP000245764">
    <property type="component" value="Chromosome 2"/>
</dbReference>
<evidence type="ECO:0000256" key="1">
    <source>
        <dbReference type="SAM" id="MobiDB-lite"/>
    </source>
</evidence>
<dbReference type="EMBL" id="LT854254">
    <property type="protein sequence ID" value="SMR46792.1"/>
    <property type="molecule type" value="Genomic_DNA"/>
</dbReference>